<feature type="compositionally biased region" description="Basic residues" evidence="2">
    <location>
        <begin position="1231"/>
        <end position="1241"/>
    </location>
</feature>
<feature type="compositionally biased region" description="Basic and acidic residues" evidence="2">
    <location>
        <begin position="1242"/>
        <end position="1315"/>
    </location>
</feature>
<feature type="compositionally biased region" description="Acidic residues" evidence="2">
    <location>
        <begin position="1333"/>
        <end position="1342"/>
    </location>
</feature>
<dbReference type="Proteomes" id="UP000008177">
    <property type="component" value="Unplaced contigs"/>
</dbReference>
<accession>G2YAM3</accession>
<feature type="compositionally biased region" description="Polar residues" evidence="2">
    <location>
        <begin position="1344"/>
        <end position="1358"/>
    </location>
</feature>
<feature type="region of interest" description="Disordered" evidence="2">
    <location>
        <begin position="1155"/>
        <end position="1429"/>
    </location>
</feature>
<organism evidence="3 4">
    <name type="scientific">Botryotinia fuckeliana (strain T4)</name>
    <name type="common">Noble rot fungus</name>
    <name type="synonym">Botrytis cinerea</name>
    <dbReference type="NCBI Taxonomy" id="999810"/>
    <lineage>
        <taxon>Eukaryota</taxon>
        <taxon>Fungi</taxon>
        <taxon>Dikarya</taxon>
        <taxon>Ascomycota</taxon>
        <taxon>Pezizomycotina</taxon>
        <taxon>Leotiomycetes</taxon>
        <taxon>Helotiales</taxon>
        <taxon>Sclerotiniaceae</taxon>
        <taxon>Botrytis</taxon>
    </lineage>
</organism>
<feature type="compositionally biased region" description="Basic and acidic residues" evidence="2">
    <location>
        <begin position="1397"/>
        <end position="1406"/>
    </location>
</feature>
<dbReference type="STRING" id="999810.G2YAM3"/>
<proteinExistence type="predicted"/>
<protein>
    <submittedName>
        <fullName evidence="3">Uncharacterized protein</fullName>
    </submittedName>
</protein>
<feature type="compositionally biased region" description="Basic residues" evidence="2">
    <location>
        <begin position="1476"/>
        <end position="1486"/>
    </location>
</feature>
<feature type="coiled-coil region" evidence="1">
    <location>
        <begin position="575"/>
        <end position="609"/>
    </location>
</feature>
<feature type="coiled-coil region" evidence="1">
    <location>
        <begin position="639"/>
        <end position="688"/>
    </location>
</feature>
<evidence type="ECO:0000256" key="2">
    <source>
        <dbReference type="SAM" id="MobiDB-lite"/>
    </source>
</evidence>
<reference evidence="4" key="1">
    <citation type="journal article" date="2011" name="PLoS Genet.">
        <title>Genomic analysis of the necrotrophic fungal pathogens Sclerotinia sclerotiorum and Botrytis cinerea.</title>
        <authorList>
            <person name="Amselem J."/>
            <person name="Cuomo C.A."/>
            <person name="van Kan J.A."/>
            <person name="Viaud M."/>
            <person name="Benito E.P."/>
            <person name="Couloux A."/>
            <person name="Coutinho P.M."/>
            <person name="de Vries R.P."/>
            <person name="Dyer P.S."/>
            <person name="Fillinger S."/>
            <person name="Fournier E."/>
            <person name="Gout L."/>
            <person name="Hahn M."/>
            <person name="Kohn L."/>
            <person name="Lapalu N."/>
            <person name="Plummer K.M."/>
            <person name="Pradier J.M."/>
            <person name="Quevillon E."/>
            <person name="Sharon A."/>
            <person name="Simon A."/>
            <person name="ten Have A."/>
            <person name="Tudzynski B."/>
            <person name="Tudzynski P."/>
            <person name="Wincker P."/>
            <person name="Andrew M."/>
            <person name="Anthouard V."/>
            <person name="Beever R.E."/>
            <person name="Beffa R."/>
            <person name="Benoit I."/>
            <person name="Bouzid O."/>
            <person name="Brault B."/>
            <person name="Chen Z."/>
            <person name="Choquer M."/>
            <person name="Collemare J."/>
            <person name="Cotton P."/>
            <person name="Danchin E.G."/>
            <person name="Da Silva C."/>
            <person name="Gautier A."/>
            <person name="Giraud C."/>
            <person name="Giraud T."/>
            <person name="Gonzalez C."/>
            <person name="Grossetete S."/>
            <person name="Guldener U."/>
            <person name="Henrissat B."/>
            <person name="Howlett B.J."/>
            <person name="Kodira C."/>
            <person name="Kretschmer M."/>
            <person name="Lappartient A."/>
            <person name="Leroch M."/>
            <person name="Levis C."/>
            <person name="Mauceli E."/>
            <person name="Neuveglise C."/>
            <person name="Oeser B."/>
            <person name="Pearson M."/>
            <person name="Poulain J."/>
            <person name="Poussereau N."/>
            <person name="Quesneville H."/>
            <person name="Rascle C."/>
            <person name="Schumacher J."/>
            <person name="Segurens B."/>
            <person name="Sexton A."/>
            <person name="Silva E."/>
            <person name="Sirven C."/>
            <person name="Soanes D.M."/>
            <person name="Talbot N.J."/>
            <person name="Templeton M."/>
            <person name="Yandava C."/>
            <person name="Yarden O."/>
            <person name="Zeng Q."/>
            <person name="Rollins J.A."/>
            <person name="Lebrun M.H."/>
            <person name="Dickman M."/>
        </authorList>
    </citation>
    <scope>NUCLEOTIDE SEQUENCE [LARGE SCALE GENOMIC DNA]</scope>
    <source>
        <strain evidence="4">T4</strain>
    </source>
</reference>
<feature type="coiled-coil region" evidence="1">
    <location>
        <begin position="922"/>
        <end position="965"/>
    </location>
</feature>
<feature type="coiled-coil region" evidence="1">
    <location>
        <begin position="394"/>
        <end position="489"/>
    </location>
</feature>
<keyword evidence="1" id="KW-0175">Coiled coil</keyword>
<feature type="compositionally biased region" description="Basic and acidic residues" evidence="2">
    <location>
        <begin position="1449"/>
        <end position="1459"/>
    </location>
</feature>
<dbReference type="HOGENOM" id="CLU_249491_0_0_1"/>
<name>G2YAM3_BOTF4</name>
<feature type="compositionally biased region" description="Acidic residues" evidence="2">
    <location>
        <begin position="1407"/>
        <end position="1429"/>
    </location>
</feature>
<dbReference type="EMBL" id="FQ790306">
    <property type="protein sequence ID" value="CCD34264.1"/>
    <property type="molecule type" value="Genomic_DNA"/>
</dbReference>
<evidence type="ECO:0000256" key="1">
    <source>
        <dbReference type="SAM" id="Coils"/>
    </source>
</evidence>
<evidence type="ECO:0000313" key="4">
    <source>
        <dbReference type="Proteomes" id="UP000008177"/>
    </source>
</evidence>
<feature type="region of interest" description="Disordered" evidence="2">
    <location>
        <begin position="1444"/>
        <end position="1487"/>
    </location>
</feature>
<gene>
    <name evidence="3" type="ORF">BofuT4_P103580.1</name>
</gene>
<feature type="coiled-coil region" evidence="1">
    <location>
        <begin position="239"/>
        <end position="310"/>
    </location>
</feature>
<evidence type="ECO:0000313" key="3">
    <source>
        <dbReference type="EMBL" id="CCD34264.1"/>
    </source>
</evidence>
<dbReference type="OrthoDB" id="3561132at2759"/>
<feature type="coiled-coil region" evidence="1">
    <location>
        <begin position="990"/>
        <end position="1108"/>
    </location>
</feature>
<sequence length="1516" mass="170558">MAAASIQPDYSAWQEEQAKRLEIEDLLARKEQEIPIAGGLSQGSLVSLDMKRDEWAAVMKVIIDAINEHGRIIDDAGIQFISEQCIIMRDMIVEGHQQSMSYRAKGRVWRGLRNRSEQYILEFRRATQYYFTNQKQNPDQDMDPAIFQTAVADWHAAITTTLRVLREALGEEESQREAEDVEYDSDNQEPVINLRRNHSTPQQFSKLVQEVIEMVELAKTVAGSGNASSSYDRRVQKEYIRTQEALKEVSERMEKLEKERRDFFMARGTRPPDQDCAREVAEIERLDKELKACREKLEELTNQCRQQTEYIDAVARGLKPASDGPKPGVLLSDQAFDELCKHFESYHENAAGSEARNKQLEESLRNVILHPDDKNKQELDKKLRAEITAANQSLSAKTQLVEDLRLEIRQMIRERADFINESLRHTAALKTMTAQRDNCMKELAASEARVANIVKVEAAGAGTFSEKEKTDLEQQLRAIMDENMLHEKNIHLCKETIKDLNADIAAREAKIKSLTVMLNFDDDINKNRQEKQDLREKIIALEHYIDNELARQAMENYVSPDDPDDPDDPKDPKDKADITAQRAEIARLKKQLETESQTAKTQIENLAAQLQTESKTANPELAKFKKQLADAINERHQTLLQTNANRDAAKKESEEALAKCEARRIAAEKELNDNLQSVINERNEEKKRTDAALASADAALARANVALKKSDAAFTKLDVTLAKSEARVAELKVESDDIIAKAEVQRAEAKKESDTIIADLRITINELRKQITAINSVNIGLRTTMQEQIDALTKENKELKEREPAADAANGPLSKALDDLENRDLRIALLDDQISDASIRHEQQIKDIQARLDEARLNANGISPQGLRALRRTLADCRKNHDDDQITITNLEAELDACMRRGQHQLRQLTEYAGLHQHDDGGAAARERIAELELENTAIEEELKIAKAEREQKAEEDRKKAAVAHQKELDDAAGDVDIDIESVASHDSNEEINKQHIERLRRQAEDLKKLKNQNLDMEIQLNVSKRTVTALQAQRKDLQDKLRECRKHTQELAARQTELEPGAPDFAGDNSQRITELEAQVSDLEARIAAAEETSATLQLQRDAAIAENEGNKQEMADLQTAHDIMAGEGPKLGLKRIKTRIALQAKATKARNIAARQAQQEADDAAAAKKVEDEAKRKAAEQAKKDAEKKPDDHNHGDNQPPPPPPGAGAGALAVAPAGSGSGNNEAEKAKKKKKKKKPQTKKEKAEKEKAEKEKAEKEKAEKEKAEKEKAEKEKAEKEKAEKEKAEKEKAEKEKKKPQTKKEKAKKEKAEKEKKAKKSKGSSSAPALTPINEEEEEEEDAQGLNTSDFESESNPQNKGAAENDSDSDAYFQIAGYSAQPRKSSFISKKPASRPRVTFDEKKDIVEPEIEQEDESDEEDVDLEDKDEDEVISIEDDTDELWDDTVDLEPAKKEADTTKAKKSLKRASPLSSTRSGRGKRGKRSLKKLGPITFAETLDGMNVWRFKKSIGWALGEF</sequence>
<dbReference type="InParanoid" id="G2YAM3"/>
<feature type="compositionally biased region" description="Basic and acidic residues" evidence="2">
    <location>
        <begin position="1167"/>
        <end position="1198"/>
    </location>
</feature>